<dbReference type="RefSeq" id="WP_205726514.1">
    <property type="nucleotide sequence ID" value="NZ_JAFHKR010000039.1"/>
</dbReference>
<comment type="caution">
    <text evidence="2">The sequence shown here is derived from an EMBL/GenBank/DDBJ whole genome shotgun (WGS) entry which is preliminary data.</text>
</comment>
<gene>
    <name evidence="2" type="ORF">JYA63_15660</name>
</gene>
<keyword evidence="3" id="KW-1185">Reference proteome</keyword>
<name>A0ABS2ZS68_9BACL</name>
<proteinExistence type="predicted"/>
<protein>
    <submittedName>
        <fullName evidence="2">DUF624 domain-containing protein</fullName>
    </submittedName>
</protein>
<keyword evidence="1" id="KW-0812">Transmembrane</keyword>
<feature type="transmembrane region" description="Helical" evidence="1">
    <location>
        <begin position="174"/>
        <end position="193"/>
    </location>
</feature>
<dbReference type="EMBL" id="JAFHKR010000039">
    <property type="protein sequence ID" value="MBN3555714.1"/>
    <property type="molecule type" value="Genomic_DNA"/>
</dbReference>
<feature type="transmembrane region" description="Helical" evidence="1">
    <location>
        <begin position="26"/>
        <end position="49"/>
    </location>
</feature>
<evidence type="ECO:0000313" key="3">
    <source>
        <dbReference type="Proteomes" id="UP001296923"/>
    </source>
</evidence>
<accession>A0ABS2ZS68</accession>
<evidence type="ECO:0000313" key="2">
    <source>
        <dbReference type="EMBL" id="MBN3555714.1"/>
    </source>
</evidence>
<reference evidence="2 3" key="1">
    <citation type="submission" date="2021-01" db="EMBL/GenBank/DDBJ databases">
        <title>Genome Sequencing of Type Strains.</title>
        <authorList>
            <person name="Lemaire J.F."/>
            <person name="Inderbitzin P."/>
            <person name="Collins S.B."/>
            <person name="Wespe N."/>
            <person name="Knight-Connoni V."/>
        </authorList>
    </citation>
    <scope>NUCLEOTIDE SEQUENCE [LARGE SCALE GENOMIC DNA]</scope>
    <source>
        <strain evidence="2 3">DSM 23009</strain>
    </source>
</reference>
<evidence type="ECO:0000256" key="1">
    <source>
        <dbReference type="SAM" id="Phobius"/>
    </source>
</evidence>
<keyword evidence="1" id="KW-1133">Transmembrane helix</keyword>
<sequence length="206" mass="23394">MKRLLISITSMLQLIGNLVILNGLWLLFTTLGLIAFGLFPSTAALFAVIRKTLRSRSESGLLKDYWFFYKKDFIRSNIFGCIFIFFAYFFYIDWKLVQSLNSPYSLIGYVLLLGLLLVSSMVIIYLFSLLAHYEIPLARGIKTSVLLGILYPFSTLMMLFAGGVLYYVFSTLPILIPFFGVSVYAYVLSKSAISVFNRNENKLEAA</sequence>
<keyword evidence="1" id="KW-0472">Membrane</keyword>
<feature type="transmembrane region" description="Helical" evidence="1">
    <location>
        <begin position="106"/>
        <end position="133"/>
    </location>
</feature>
<organism evidence="2 3">
    <name type="scientific">Fictibacillus nanhaiensis</name>
    <dbReference type="NCBI Taxonomy" id="742169"/>
    <lineage>
        <taxon>Bacteria</taxon>
        <taxon>Bacillati</taxon>
        <taxon>Bacillota</taxon>
        <taxon>Bacilli</taxon>
        <taxon>Bacillales</taxon>
        <taxon>Fictibacillaceae</taxon>
        <taxon>Fictibacillus</taxon>
    </lineage>
</organism>
<feature type="transmembrane region" description="Helical" evidence="1">
    <location>
        <begin position="145"/>
        <end position="168"/>
    </location>
</feature>
<feature type="transmembrane region" description="Helical" evidence="1">
    <location>
        <begin position="73"/>
        <end position="94"/>
    </location>
</feature>
<dbReference type="Proteomes" id="UP001296923">
    <property type="component" value="Unassembled WGS sequence"/>
</dbReference>
<dbReference type="Pfam" id="PF04854">
    <property type="entry name" value="DUF624"/>
    <property type="match status" value="1"/>
</dbReference>
<dbReference type="InterPro" id="IPR006938">
    <property type="entry name" value="DUF624"/>
</dbReference>